<dbReference type="OrthoDB" id="5577209at2759"/>
<protein>
    <submittedName>
        <fullName evidence="1">Uncharacterized protein</fullName>
    </submittedName>
</protein>
<proteinExistence type="predicted"/>
<accession>A0A6H5H8G8</accession>
<evidence type="ECO:0000313" key="1">
    <source>
        <dbReference type="EMBL" id="CAB0013262.1"/>
    </source>
</evidence>
<dbReference type="Proteomes" id="UP000479000">
    <property type="component" value="Unassembled WGS sequence"/>
</dbReference>
<organism evidence="1 2">
    <name type="scientific">Nesidiocoris tenuis</name>
    <dbReference type="NCBI Taxonomy" id="355587"/>
    <lineage>
        <taxon>Eukaryota</taxon>
        <taxon>Metazoa</taxon>
        <taxon>Ecdysozoa</taxon>
        <taxon>Arthropoda</taxon>
        <taxon>Hexapoda</taxon>
        <taxon>Insecta</taxon>
        <taxon>Pterygota</taxon>
        <taxon>Neoptera</taxon>
        <taxon>Paraneoptera</taxon>
        <taxon>Hemiptera</taxon>
        <taxon>Heteroptera</taxon>
        <taxon>Panheteroptera</taxon>
        <taxon>Cimicomorpha</taxon>
        <taxon>Miridae</taxon>
        <taxon>Dicyphina</taxon>
        <taxon>Nesidiocoris</taxon>
    </lineage>
</organism>
<dbReference type="AlphaFoldDB" id="A0A6H5H8G8"/>
<gene>
    <name evidence="1" type="ORF">NTEN_LOCUS17873</name>
</gene>
<name>A0A6H5H8G8_9HEMI</name>
<sequence length="149" mass="17835">MGVKDSWLHNMETYKSNLEWLLGLSHHEFWSQIVYGSDTWDSVISFLQEGYPFYSIDHLPDDEHITLVYSQIYYLVFNVFKRAMTRKESEVGKFHRKEVRQLAVQLHDHISADDDRHLCHVRPPFPRRIDRDDRQCFHGPTPLCQRFGK</sequence>
<evidence type="ECO:0000313" key="2">
    <source>
        <dbReference type="Proteomes" id="UP000479000"/>
    </source>
</evidence>
<reference evidence="1 2" key="1">
    <citation type="submission" date="2020-02" db="EMBL/GenBank/DDBJ databases">
        <authorList>
            <person name="Ferguson B K."/>
        </authorList>
    </citation>
    <scope>NUCLEOTIDE SEQUENCE [LARGE SCALE GENOMIC DNA]</scope>
</reference>
<keyword evidence="2" id="KW-1185">Reference proteome</keyword>
<dbReference type="EMBL" id="CADCXU010026401">
    <property type="protein sequence ID" value="CAB0013262.1"/>
    <property type="molecule type" value="Genomic_DNA"/>
</dbReference>